<dbReference type="Gene3D" id="3.30.70.1070">
    <property type="entry name" value="Sporulation related repeat"/>
    <property type="match status" value="1"/>
</dbReference>
<evidence type="ECO:0000259" key="2">
    <source>
        <dbReference type="Pfam" id="PF05036"/>
    </source>
</evidence>
<proteinExistence type="predicted"/>
<dbReference type="Proteomes" id="UP000245533">
    <property type="component" value="Unassembled WGS sequence"/>
</dbReference>
<evidence type="ECO:0000313" key="4">
    <source>
        <dbReference type="Proteomes" id="UP000245533"/>
    </source>
</evidence>
<feature type="signal peptide" evidence="1">
    <location>
        <begin position="1"/>
        <end position="23"/>
    </location>
</feature>
<dbReference type="GO" id="GO:0042834">
    <property type="term" value="F:peptidoglycan binding"/>
    <property type="evidence" value="ECO:0007669"/>
    <property type="project" value="InterPro"/>
</dbReference>
<dbReference type="OrthoDB" id="2473397at2"/>
<dbReference type="SUPFAM" id="SSF110997">
    <property type="entry name" value="Sporulation related repeat"/>
    <property type="match status" value="1"/>
</dbReference>
<protein>
    <recommendedName>
        <fullName evidence="2">SPOR domain-containing protein</fullName>
    </recommendedName>
</protein>
<accession>A0A316TSI2</accession>
<keyword evidence="1" id="KW-0732">Signal</keyword>
<dbReference type="RefSeq" id="WP_109645343.1">
    <property type="nucleotide sequence ID" value="NZ_QGGB01000003.1"/>
</dbReference>
<feature type="chain" id="PRO_5016306984" description="SPOR domain-containing protein" evidence="1">
    <location>
        <begin position="24"/>
        <end position="216"/>
    </location>
</feature>
<reference evidence="3 4" key="1">
    <citation type="submission" date="2018-05" db="EMBL/GenBank/DDBJ databases">
        <title>Rhodohalobacter halophilus gen. nov., sp. nov., a moderately halophilic member of the family Balneolaceae.</title>
        <authorList>
            <person name="Liu Z.-W."/>
        </authorList>
    </citation>
    <scope>NUCLEOTIDE SEQUENCE [LARGE SCALE GENOMIC DNA]</scope>
    <source>
        <strain evidence="3 4">8A47</strain>
    </source>
</reference>
<comment type="caution">
    <text evidence="3">The sequence shown here is derived from an EMBL/GenBank/DDBJ whole genome shotgun (WGS) entry which is preliminary data.</text>
</comment>
<dbReference type="EMBL" id="QGGB01000003">
    <property type="protein sequence ID" value="PWN07537.1"/>
    <property type="molecule type" value="Genomic_DNA"/>
</dbReference>
<name>A0A316TSI2_9BACT</name>
<dbReference type="InterPro" id="IPR007730">
    <property type="entry name" value="SPOR-like_dom"/>
</dbReference>
<keyword evidence="4" id="KW-1185">Reference proteome</keyword>
<organism evidence="3 4">
    <name type="scientific">Rhodohalobacter mucosus</name>
    <dbReference type="NCBI Taxonomy" id="2079485"/>
    <lineage>
        <taxon>Bacteria</taxon>
        <taxon>Pseudomonadati</taxon>
        <taxon>Balneolota</taxon>
        <taxon>Balneolia</taxon>
        <taxon>Balneolales</taxon>
        <taxon>Balneolaceae</taxon>
        <taxon>Rhodohalobacter</taxon>
    </lineage>
</organism>
<dbReference type="InterPro" id="IPR036680">
    <property type="entry name" value="SPOR-like_sf"/>
</dbReference>
<dbReference type="AlphaFoldDB" id="A0A316TSI2"/>
<dbReference type="Pfam" id="PF05036">
    <property type="entry name" value="SPOR"/>
    <property type="match status" value="1"/>
</dbReference>
<sequence length="216" mass="24873">MRILTPAAVFMALILLVSCSATERTTDGDNGNRGDESPYLDIPDEAADEFVLENMNDFERLLFETRNSLEDESSGLDHEMPEKFTEKAATMEDEVDEFAGYRVQILSTRDVVHADTTRDGFVAWADTTLAGYNPSAYVFFRQPYYRVRTGDFRDRELAIEFSRILKEYYPDAWVVHDRIEPYRMPADTADIRIRRPDEMPSALQKQGVDSIDVRFN</sequence>
<dbReference type="PROSITE" id="PS51257">
    <property type="entry name" value="PROKAR_LIPOPROTEIN"/>
    <property type="match status" value="1"/>
</dbReference>
<evidence type="ECO:0000256" key="1">
    <source>
        <dbReference type="SAM" id="SignalP"/>
    </source>
</evidence>
<feature type="domain" description="SPOR" evidence="2">
    <location>
        <begin position="127"/>
        <end position="175"/>
    </location>
</feature>
<gene>
    <name evidence="3" type="ORF">DDZ15_04580</name>
</gene>
<evidence type="ECO:0000313" key="3">
    <source>
        <dbReference type="EMBL" id="PWN07537.1"/>
    </source>
</evidence>